<comment type="catalytic activity">
    <reaction evidence="8">
        <text>N-methylethanolamine phosphate + S-adenosyl-L-methionine = N,N-dimethylethanolamine phosphate + S-adenosyl-L-homocysteine + H(+)</text>
        <dbReference type="Rhea" id="RHEA:25321"/>
        <dbReference type="ChEBI" id="CHEBI:15378"/>
        <dbReference type="ChEBI" id="CHEBI:57781"/>
        <dbReference type="ChEBI" id="CHEBI:57856"/>
        <dbReference type="ChEBI" id="CHEBI:58641"/>
        <dbReference type="ChEBI" id="CHEBI:59789"/>
        <dbReference type="EC" id="2.1.1.103"/>
    </reaction>
    <physiologicalReaction direction="left-to-right" evidence="8">
        <dbReference type="Rhea" id="RHEA:25322"/>
    </physiologicalReaction>
</comment>
<dbReference type="OrthoDB" id="540004at2759"/>
<keyword evidence="3 10" id="KW-0489">Methyltransferase</keyword>
<keyword evidence="12" id="KW-1185">Reference proteome</keyword>
<dbReference type="Pfam" id="PF13649">
    <property type="entry name" value="Methyltransf_25"/>
    <property type="match status" value="1"/>
</dbReference>
<sequence>MTKADYYGPTSGSTGSSYQNAYANDHVLLKFIDRALSHLPPQSHTLDVGCGTGNPLDVALEAAGHHVSGIDLSPTMVELSRKNVPGGTFHTADMKSYEPPKDTRLDAVFNVRALFNHTRQDIEECVGKWGRWLRRDGLLCMVVIEADGMDPKKMQGGFDKDGRCAKFNRRFMGHEEVHSLFTRAGWKHLLRENGFEVVDELVDRFVPPAWVDSDDMPQYCFVARKVE</sequence>
<evidence type="ECO:0000256" key="2">
    <source>
        <dbReference type="ARBA" id="ARBA00005189"/>
    </source>
</evidence>
<reference evidence="11 12" key="1">
    <citation type="submission" date="2019-04" db="EMBL/GenBank/DDBJ databases">
        <title>Aspergillus burnettii sp. nov., novel species from soil in southeast Queensland.</title>
        <authorList>
            <person name="Gilchrist C.L.M."/>
            <person name="Pitt J.I."/>
            <person name="Lange L."/>
            <person name="Lacey H.J."/>
            <person name="Vuong D."/>
            <person name="Midgley D.J."/>
            <person name="Greenfield P."/>
            <person name="Bradbury M."/>
            <person name="Lacey E."/>
            <person name="Busk P.K."/>
            <person name="Pilgaard B."/>
            <person name="Chooi Y.H."/>
            <person name="Piggott A.M."/>
        </authorList>
    </citation>
    <scope>NUCLEOTIDE SEQUENCE [LARGE SCALE GENOMIC DNA]</scope>
    <source>
        <strain evidence="11 12">FRR 5400</strain>
    </source>
</reference>
<dbReference type="EMBL" id="SPNV01000138">
    <property type="protein sequence ID" value="KAF5860189.1"/>
    <property type="molecule type" value="Genomic_DNA"/>
</dbReference>
<dbReference type="Gene3D" id="3.40.50.150">
    <property type="entry name" value="Vaccinia Virus protein VP39"/>
    <property type="match status" value="1"/>
</dbReference>
<gene>
    <name evidence="10" type="ORF">BDV23DRAFT_180652</name>
    <name evidence="11" type="ORF">ETB97_001832</name>
</gene>
<dbReference type="AlphaFoldDB" id="A0A5N7CGM8"/>
<comment type="pathway">
    <text evidence="1">Phospholipid metabolism; phosphatidylcholine biosynthesis.</text>
</comment>
<proteinExistence type="predicted"/>
<evidence type="ECO:0000256" key="8">
    <source>
        <dbReference type="ARBA" id="ARBA00047841"/>
    </source>
</evidence>
<dbReference type="InterPro" id="IPR029063">
    <property type="entry name" value="SAM-dependent_MTases_sf"/>
</dbReference>
<comment type="catalytic activity">
    <reaction evidence="6">
        <text>N,N-dimethylethanolamine phosphate + S-adenosyl-L-methionine = phosphocholine + S-adenosyl-L-homocysteine + H(+)</text>
        <dbReference type="Rhea" id="RHEA:25325"/>
        <dbReference type="ChEBI" id="CHEBI:15378"/>
        <dbReference type="ChEBI" id="CHEBI:57856"/>
        <dbReference type="ChEBI" id="CHEBI:58641"/>
        <dbReference type="ChEBI" id="CHEBI:59789"/>
        <dbReference type="ChEBI" id="CHEBI:295975"/>
        <dbReference type="EC" id="2.1.1.103"/>
    </reaction>
    <physiologicalReaction direction="left-to-right" evidence="6">
        <dbReference type="Rhea" id="RHEA:25326"/>
    </physiologicalReaction>
</comment>
<evidence type="ECO:0000256" key="6">
    <source>
        <dbReference type="ARBA" id="ARBA00047619"/>
    </source>
</evidence>
<dbReference type="InterPro" id="IPR041698">
    <property type="entry name" value="Methyltransf_25"/>
</dbReference>
<accession>A0A8H6E5I4</accession>
<dbReference type="Proteomes" id="UP000541154">
    <property type="component" value="Unassembled WGS sequence"/>
</dbReference>
<keyword evidence="4 10" id="KW-0808">Transferase</keyword>
<dbReference type="GO" id="GO:0032259">
    <property type="term" value="P:methylation"/>
    <property type="evidence" value="ECO:0007669"/>
    <property type="project" value="UniProtKB-KW"/>
</dbReference>
<accession>A0A5N7CGM8</accession>
<evidence type="ECO:0000313" key="11">
    <source>
        <dbReference type="EMBL" id="KAF5860189.1"/>
    </source>
</evidence>
<feature type="domain" description="Methyltransferase" evidence="9">
    <location>
        <begin position="46"/>
        <end position="137"/>
    </location>
</feature>
<organism evidence="10">
    <name type="scientific">Petromyces alliaceus</name>
    <name type="common">Aspergillus alliaceus</name>
    <dbReference type="NCBI Taxonomy" id="209559"/>
    <lineage>
        <taxon>Eukaryota</taxon>
        <taxon>Fungi</taxon>
        <taxon>Dikarya</taxon>
        <taxon>Ascomycota</taxon>
        <taxon>Pezizomycotina</taxon>
        <taxon>Eurotiomycetes</taxon>
        <taxon>Eurotiomycetidae</taxon>
        <taxon>Eurotiales</taxon>
        <taxon>Aspergillaceae</taxon>
        <taxon>Aspergillus</taxon>
        <taxon>Aspergillus subgen. Circumdati</taxon>
    </lineage>
</organism>
<evidence type="ECO:0000313" key="10">
    <source>
        <dbReference type="EMBL" id="KAE8393314.1"/>
    </source>
</evidence>
<comment type="catalytic activity">
    <reaction evidence="7">
        <text>phosphoethanolamine + S-adenosyl-L-methionine = N-methylethanolamine phosphate + S-adenosyl-L-homocysteine + H(+)</text>
        <dbReference type="Rhea" id="RHEA:20365"/>
        <dbReference type="ChEBI" id="CHEBI:15378"/>
        <dbReference type="ChEBI" id="CHEBI:57781"/>
        <dbReference type="ChEBI" id="CHEBI:57856"/>
        <dbReference type="ChEBI" id="CHEBI:58190"/>
        <dbReference type="ChEBI" id="CHEBI:59789"/>
        <dbReference type="EC" id="2.1.1.103"/>
    </reaction>
    <physiologicalReaction direction="left-to-right" evidence="7">
        <dbReference type="Rhea" id="RHEA:20366"/>
    </physiologicalReaction>
</comment>
<dbReference type="PANTHER" id="PTHR44307">
    <property type="entry name" value="PHOSPHOETHANOLAMINE METHYLTRANSFERASE"/>
    <property type="match status" value="1"/>
</dbReference>
<evidence type="ECO:0000256" key="7">
    <source>
        <dbReference type="ARBA" id="ARBA00047622"/>
    </source>
</evidence>
<comment type="pathway">
    <text evidence="2">Lipid metabolism.</text>
</comment>
<evidence type="ECO:0000313" key="12">
    <source>
        <dbReference type="Proteomes" id="UP000541154"/>
    </source>
</evidence>
<dbReference type="EMBL" id="ML735230">
    <property type="protein sequence ID" value="KAE8393314.1"/>
    <property type="molecule type" value="Genomic_DNA"/>
</dbReference>
<evidence type="ECO:0000256" key="4">
    <source>
        <dbReference type="ARBA" id="ARBA00022679"/>
    </source>
</evidence>
<dbReference type="CDD" id="cd02440">
    <property type="entry name" value="AdoMet_MTases"/>
    <property type="match status" value="1"/>
</dbReference>
<protein>
    <recommendedName>
        <fullName evidence="5">phosphoethanolamine N-methyltransferase</fullName>
        <ecNumber evidence="5">2.1.1.103</ecNumber>
    </recommendedName>
</protein>
<evidence type="ECO:0000256" key="5">
    <source>
        <dbReference type="ARBA" id="ARBA00035674"/>
    </source>
</evidence>
<dbReference type="GO" id="GO:0000234">
    <property type="term" value="F:phosphoethanolamine N-methyltransferase activity"/>
    <property type="evidence" value="ECO:0007669"/>
    <property type="project" value="UniProtKB-EC"/>
</dbReference>
<dbReference type="Proteomes" id="UP000326877">
    <property type="component" value="Unassembled WGS sequence"/>
</dbReference>
<dbReference type="EC" id="2.1.1.103" evidence="5"/>
<evidence type="ECO:0000259" key="9">
    <source>
        <dbReference type="Pfam" id="PF13649"/>
    </source>
</evidence>
<dbReference type="SUPFAM" id="SSF53335">
    <property type="entry name" value="S-adenosyl-L-methionine-dependent methyltransferases"/>
    <property type="match status" value="1"/>
</dbReference>
<evidence type="ECO:0000256" key="1">
    <source>
        <dbReference type="ARBA" id="ARBA00004969"/>
    </source>
</evidence>
<evidence type="ECO:0000256" key="3">
    <source>
        <dbReference type="ARBA" id="ARBA00022603"/>
    </source>
</evidence>
<dbReference type="PANTHER" id="PTHR44307:SF2">
    <property type="entry name" value="PHOSPHOETHANOLAMINE METHYLTRANSFERASE ISOFORM X1"/>
    <property type="match status" value="1"/>
</dbReference>
<reference evidence="10" key="2">
    <citation type="submission" date="2019-04" db="EMBL/GenBank/DDBJ databases">
        <title>Friends and foes A comparative genomics studyof 23 Aspergillus species from section Flavi.</title>
        <authorList>
            <consortium name="DOE Joint Genome Institute"/>
            <person name="Kjaerbolling I."/>
            <person name="Vesth T."/>
            <person name="Frisvad J.C."/>
            <person name="Nybo J.L."/>
            <person name="Theobald S."/>
            <person name="Kildgaard S."/>
            <person name="Isbrandt T."/>
            <person name="Kuo A."/>
            <person name="Sato A."/>
            <person name="Lyhne E.K."/>
            <person name="Kogle M.E."/>
            <person name="Wiebenga A."/>
            <person name="Kun R.S."/>
            <person name="Lubbers R.J."/>
            <person name="Makela M.R."/>
            <person name="Barry K."/>
            <person name="Chovatia M."/>
            <person name="Clum A."/>
            <person name="Daum C."/>
            <person name="Haridas S."/>
            <person name="He G."/>
            <person name="LaButti K."/>
            <person name="Lipzen A."/>
            <person name="Mondo S."/>
            <person name="Riley R."/>
            <person name="Salamov A."/>
            <person name="Simmons B.A."/>
            <person name="Magnuson J.K."/>
            <person name="Henrissat B."/>
            <person name="Mortensen U.H."/>
            <person name="Larsen T.O."/>
            <person name="Devries R.P."/>
            <person name="Grigoriev I.V."/>
            <person name="Machida M."/>
            <person name="Baker S.E."/>
            <person name="Andersen M.R."/>
        </authorList>
    </citation>
    <scope>NUCLEOTIDE SEQUENCE [LARGE SCALE GENOMIC DNA]</scope>
    <source>
        <strain evidence="10">IBT 14317</strain>
    </source>
</reference>
<name>A0A5N7CGM8_PETAA</name>